<feature type="transmembrane region" description="Helical" evidence="7">
    <location>
        <begin position="21"/>
        <end position="42"/>
    </location>
</feature>
<accession>A0A9W6CX89</accession>
<reference evidence="9" key="1">
    <citation type="submission" date="2022-12" db="EMBL/GenBank/DDBJ databases">
        <title>Reference genome sequencing for broad-spectrum identification of bacterial and archaeal isolates by mass spectrometry.</title>
        <authorList>
            <person name="Sekiguchi Y."/>
            <person name="Tourlousse D.M."/>
        </authorList>
    </citation>
    <scope>NUCLEOTIDE SEQUENCE</scope>
    <source>
        <strain evidence="9">14</strain>
    </source>
</reference>
<dbReference type="PROSITE" id="PS50928">
    <property type="entry name" value="ABC_TM1"/>
    <property type="match status" value="1"/>
</dbReference>
<organism evidence="9 10">
    <name type="scientific">Agromyces rhizosphaerae</name>
    <dbReference type="NCBI Taxonomy" id="88374"/>
    <lineage>
        <taxon>Bacteria</taxon>
        <taxon>Bacillati</taxon>
        <taxon>Actinomycetota</taxon>
        <taxon>Actinomycetes</taxon>
        <taxon>Micrococcales</taxon>
        <taxon>Microbacteriaceae</taxon>
        <taxon>Agromyces</taxon>
    </lineage>
</organism>
<dbReference type="PANTHER" id="PTHR30151">
    <property type="entry name" value="ALKANE SULFONATE ABC TRANSPORTER-RELATED, MEMBRANE SUBUNIT"/>
    <property type="match status" value="1"/>
</dbReference>
<dbReference type="Proteomes" id="UP001144396">
    <property type="component" value="Unassembled WGS sequence"/>
</dbReference>
<keyword evidence="3" id="KW-1003">Cell membrane</keyword>
<gene>
    <name evidence="9" type="primary">ssuC</name>
    <name evidence="9" type="ORF">ARHIZOSPH14_12360</name>
</gene>
<evidence type="ECO:0000313" key="10">
    <source>
        <dbReference type="Proteomes" id="UP001144396"/>
    </source>
</evidence>
<dbReference type="Gene3D" id="1.10.3720.10">
    <property type="entry name" value="MetI-like"/>
    <property type="match status" value="1"/>
</dbReference>
<evidence type="ECO:0000259" key="8">
    <source>
        <dbReference type="PROSITE" id="PS50928"/>
    </source>
</evidence>
<comment type="subcellular location">
    <subcellularLocation>
        <location evidence="1 7">Cell membrane</location>
        <topology evidence="1 7">Multi-pass membrane protein</topology>
    </subcellularLocation>
</comment>
<keyword evidence="6 7" id="KW-0472">Membrane</keyword>
<evidence type="ECO:0000256" key="7">
    <source>
        <dbReference type="RuleBase" id="RU363032"/>
    </source>
</evidence>
<keyword evidence="4 7" id="KW-0812">Transmembrane</keyword>
<dbReference type="RefSeq" id="WP_281883135.1">
    <property type="nucleotide sequence ID" value="NZ_BSDP01000001.1"/>
</dbReference>
<keyword evidence="5 7" id="KW-1133">Transmembrane helix</keyword>
<comment type="similarity">
    <text evidence="7">Belongs to the binding-protein-dependent transport system permease family.</text>
</comment>
<sequence length="283" mass="31176">MSATMSLKTVSKRSSRGRGRGLLRRIVMIVALPLILLSLWWIGSANSTNFLNPPLSTIIGTFWETWFTADTFADTRFMSDVIPSVGRILAGYGVALVLGILLGVLIGSRRNLRAFLEPVLEFFRAIPPPVLVPIFMLFMGIGPEMRITVIAIGCIWPILLNTVEGVRGLDPVLKDTASAYRLRGRRRLTHLVLPGASPQIVTGARQALSIGIILMVISEMFAGRDGLGFSIVQFQRSFAIPEMWGGVILLGLLGVIMSLVFRVITDVILKWYYGYLQSQRGGE</sequence>
<protein>
    <submittedName>
        <fullName evidence="9">Nitrate ABC transporter permease</fullName>
    </submittedName>
</protein>
<dbReference type="Pfam" id="PF00528">
    <property type="entry name" value="BPD_transp_1"/>
    <property type="match status" value="1"/>
</dbReference>
<evidence type="ECO:0000256" key="5">
    <source>
        <dbReference type="ARBA" id="ARBA00022989"/>
    </source>
</evidence>
<feature type="transmembrane region" description="Helical" evidence="7">
    <location>
        <begin position="119"/>
        <end position="141"/>
    </location>
</feature>
<feature type="transmembrane region" description="Helical" evidence="7">
    <location>
        <begin position="147"/>
        <end position="166"/>
    </location>
</feature>
<evidence type="ECO:0000256" key="1">
    <source>
        <dbReference type="ARBA" id="ARBA00004651"/>
    </source>
</evidence>
<keyword evidence="10" id="KW-1185">Reference proteome</keyword>
<evidence type="ECO:0000256" key="2">
    <source>
        <dbReference type="ARBA" id="ARBA00022448"/>
    </source>
</evidence>
<keyword evidence="2 7" id="KW-0813">Transport</keyword>
<name>A0A9W6CX89_9MICO</name>
<dbReference type="GO" id="GO:0055085">
    <property type="term" value="P:transmembrane transport"/>
    <property type="evidence" value="ECO:0007669"/>
    <property type="project" value="InterPro"/>
</dbReference>
<dbReference type="SUPFAM" id="SSF161098">
    <property type="entry name" value="MetI-like"/>
    <property type="match status" value="1"/>
</dbReference>
<evidence type="ECO:0000256" key="3">
    <source>
        <dbReference type="ARBA" id="ARBA00022475"/>
    </source>
</evidence>
<dbReference type="AlphaFoldDB" id="A0A9W6CX89"/>
<comment type="caution">
    <text evidence="9">The sequence shown here is derived from an EMBL/GenBank/DDBJ whole genome shotgun (WGS) entry which is preliminary data.</text>
</comment>
<dbReference type="GO" id="GO:0005886">
    <property type="term" value="C:plasma membrane"/>
    <property type="evidence" value="ECO:0007669"/>
    <property type="project" value="UniProtKB-SubCell"/>
</dbReference>
<evidence type="ECO:0000313" key="9">
    <source>
        <dbReference type="EMBL" id="GLI26994.1"/>
    </source>
</evidence>
<dbReference type="PANTHER" id="PTHR30151:SF0">
    <property type="entry name" value="ABC TRANSPORTER PERMEASE PROTEIN MJ0413-RELATED"/>
    <property type="match status" value="1"/>
</dbReference>
<dbReference type="InterPro" id="IPR000515">
    <property type="entry name" value="MetI-like"/>
</dbReference>
<dbReference type="InterPro" id="IPR035906">
    <property type="entry name" value="MetI-like_sf"/>
</dbReference>
<dbReference type="EMBL" id="BSDP01000001">
    <property type="protein sequence ID" value="GLI26994.1"/>
    <property type="molecule type" value="Genomic_DNA"/>
</dbReference>
<feature type="transmembrane region" description="Helical" evidence="7">
    <location>
        <begin position="88"/>
        <end position="107"/>
    </location>
</feature>
<evidence type="ECO:0000256" key="4">
    <source>
        <dbReference type="ARBA" id="ARBA00022692"/>
    </source>
</evidence>
<feature type="domain" description="ABC transmembrane type-1" evidence="8">
    <location>
        <begin position="81"/>
        <end position="265"/>
    </location>
</feature>
<evidence type="ECO:0000256" key="6">
    <source>
        <dbReference type="ARBA" id="ARBA00023136"/>
    </source>
</evidence>
<proteinExistence type="inferred from homology"/>
<feature type="transmembrane region" description="Helical" evidence="7">
    <location>
        <begin position="243"/>
        <end position="264"/>
    </location>
</feature>